<sequence length="255" mass="28327">MKKLPAFALISTVVLLIDLELASAQSFHLNSFITQDPVPTILFNPPPKDEKPDKTTGAGSRDERQCSQDTQNNFAQTLLPQPALQALVPNDNYGVTFSERPTLWVYIPETSAKQIVLSLKEEGIKHHSQIFLPITGISGIFGFKLGEESPPLEIGKSYQWAVVMVCGDQPSPNDPVTTAWIKRITPLQPLDDSLSWLEQAVWYGKQGIWYDALTALAQARQLQPNNSKLMKDWADFLSSVELKAIATEPLEPITD</sequence>
<feature type="region of interest" description="Disordered" evidence="1">
    <location>
        <begin position="40"/>
        <end position="70"/>
    </location>
</feature>
<organism evidence="3">
    <name type="scientific">Symploca sp. SIO1C4</name>
    <dbReference type="NCBI Taxonomy" id="2607765"/>
    <lineage>
        <taxon>Bacteria</taxon>
        <taxon>Bacillati</taxon>
        <taxon>Cyanobacteriota</taxon>
        <taxon>Cyanophyceae</taxon>
        <taxon>Coleofasciculales</taxon>
        <taxon>Coleofasciculaceae</taxon>
        <taxon>Symploca</taxon>
    </lineage>
</organism>
<dbReference type="InterPro" id="IPR010328">
    <property type="entry name" value="DUF928"/>
</dbReference>
<evidence type="ECO:0000256" key="2">
    <source>
        <dbReference type="SAM" id="SignalP"/>
    </source>
</evidence>
<name>A0A6B3N609_9CYAN</name>
<proteinExistence type="predicted"/>
<keyword evidence="2" id="KW-0732">Signal</keyword>
<feature type="compositionally biased region" description="Basic and acidic residues" evidence="1">
    <location>
        <begin position="47"/>
        <end position="66"/>
    </location>
</feature>
<evidence type="ECO:0000256" key="1">
    <source>
        <dbReference type="SAM" id="MobiDB-lite"/>
    </source>
</evidence>
<accession>A0A6B3N609</accession>
<protein>
    <submittedName>
        <fullName evidence="3">DUF928 domain-containing protein</fullName>
    </submittedName>
</protein>
<feature type="chain" id="PRO_5025347292" evidence="2">
    <location>
        <begin position="25"/>
        <end position="255"/>
    </location>
</feature>
<dbReference type="AlphaFoldDB" id="A0A6B3N609"/>
<reference evidence="3" key="1">
    <citation type="submission" date="2019-11" db="EMBL/GenBank/DDBJ databases">
        <title>Genomic insights into an expanded diversity of filamentous marine cyanobacteria reveals the extraordinary biosynthetic potential of Moorea and Okeania.</title>
        <authorList>
            <person name="Ferreira Leao T."/>
            <person name="Wang M."/>
            <person name="Moss N."/>
            <person name="Da Silva R."/>
            <person name="Sanders J."/>
            <person name="Nurk S."/>
            <person name="Gurevich A."/>
            <person name="Humphrey G."/>
            <person name="Reher R."/>
            <person name="Zhu Q."/>
            <person name="Belda-Ferre P."/>
            <person name="Glukhov E."/>
            <person name="Rex R."/>
            <person name="Dorrestein P.C."/>
            <person name="Knight R."/>
            <person name="Pevzner P."/>
            <person name="Gerwick W.H."/>
            <person name="Gerwick L."/>
        </authorList>
    </citation>
    <scope>NUCLEOTIDE SEQUENCE</scope>
    <source>
        <strain evidence="3">SIO1C4</strain>
    </source>
</reference>
<comment type="caution">
    <text evidence="3">The sequence shown here is derived from an EMBL/GenBank/DDBJ whole genome shotgun (WGS) entry which is preliminary data.</text>
</comment>
<evidence type="ECO:0000313" key="3">
    <source>
        <dbReference type="EMBL" id="NER28569.1"/>
    </source>
</evidence>
<dbReference type="EMBL" id="JAAHFQ010000231">
    <property type="protein sequence ID" value="NER28569.1"/>
    <property type="molecule type" value="Genomic_DNA"/>
</dbReference>
<feature type="signal peptide" evidence="2">
    <location>
        <begin position="1"/>
        <end position="24"/>
    </location>
</feature>
<dbReference type="Pfam" id="PF06051">
    <property type="entry name" value="DUF928"/>
    <property type="match status" value="1"/>
</dbReference>
<gene>
    <name evidence="3" type="ORF">F6J89_13280</name>
</gene>